<protein>
    <submittedName>
        <fullName evidence="1">11217_t:CDS:1</fullName>
    </submittedName>
</protein>
<sequence>SSYLINKIRTAFGSEIPIISVPQNPITAVLRGAVIYGLNKE</sequence>
<organism evidence="1 2">
    <name type="scientific">Racocetra fulgida</name>
    <dbReference type="NCBI Taxonomy" id="60492"/>
    <lineage>
        <taxon>Eukaryota</taxon>
        <taxon>Fungi</taxon>
        <taxon>Fungi incertae sedis</taxon>
        <taxon>Mucoromycota</taxon>
        <taxon>Glomeromycotina</taxon>
        <taxon>Glomeromycetes</taxon>
        <taxon>Diversisporales</taxon>
        <taxon>Gigasporaceae</taxon>
        <taxon>Racocetra</taxon>
    </lineage>
</organism>
<reference evidence="1" key="1">
    <citation type="submission" date="2021-06" db="EMBL/GenBank/DDBJ databases">
        <authorList>
            <person name="Kallberg Y."/>
            <person name="Tangrot J."/>
            <person name="Rosling A."/>
        </authorList>
    </citation>
    <scope>NUCLEOTIDE SEQUENCE</scope>
    <source>
        <strain evidence="1">IN212</strain>
    </source>
</reference>
<dbReference type="OrthoDB" id="2963168at2759"/>
<feature type="non-terminal residue" evidence="1">
    <location>
        <position position="41"/>
    </location>
</feature>
<dbReference type="EMBL" id="CAJVPZ010092757">
    <property type="protein sequence ID" value="CAG8816398.1"/>
    <property type="molecule type" value="Genomic_DNA"/>
</dbReference>
<gene>
    <name evidence="1" type="ORF">RFULGI_LOCUS19258</name>
</gene>
<name>A0A9N9KBC8_9GLOM</name>
<dbReference type="AlphaFoldDB" id="A0A9N9KBC8"/>
<dbReference type="Proteomes" id="UP000789396">
    <property type="component" value="Unassembled WGS sequence"/>
</dbReference>
<accession>A0A9N9KBC8</accession>
<feature type="non-terminal residue" evidence="1">
    <location>
        <position position="1"/>
    </location>
</feature>
<evidence type="ECO:0000313" key="2">
    <source>
        <dbReference type="Proteomes" id="UP000789396"/>
    </source>
</evidence>
<keyword evidence="2" id="KW-1185">Reference proteome</keyword>
<evidence type="ECO:0000313" key="1">
    <source>
        <dbReference type="EMBL" id="CAG8816398.1"/>
    </source>
</evidence>
<comment type="caution">
    <text evidence="1">The sequence shown here is derived from an EMBL/GenBank/DDBJ whole genome shotgun (WGS) entry which is preliminary data.</text>
</comment>
<proteinExistence type="predicted"/>